<organism evidence="1 2">
    <name type="scientific">Methylorubrum populi</name>
    <dbReference type="NCBI Taxonomy" id="223967"/>
    <lineage>
        <taxon>Bacteria</taxon>
        <taxon>Pseudomonadati</taxon>
        <taxon>Pseudomonadota</taxon>
        <taxon>Alphaproteobacteria</taxon>
        <taxon>Hyphomicrobiales</taxon>
        <taxon>Methylobacteriaceae</taxon>
        <taxon>Methylorubrum</taxon>
    </lineage>
</organism>
<dbReference type="AlphaFoldDB" id="A0A833J4P5"/>
<protein>
    <submittedName>
        <fullName evidence="1">Uncharacterized protein</fullName>
    </submittedName>
</protein>
<evidence type="ECO:0000313" key="1">
    <source>
        <dbReference type="EMBL" id="KAB7783587.1"/>
    </source>
</evidence>
<sequence length="42" mass="4564">MQPARESRGGSARRNLSRLAALGLACGPVLVWSPQRTERAFP</sequence>
<dbReference type="EMBL" id="WEKV01000014">
    <property type="protein sequence ID" value="KAB7783587.1"/>
    <property type="molecule type" value="Genomic_DNA"/>
</dbReference>
<dbReference type="Proteomes" id="UP000469949">
    <property type="component" value="Unassembled WGS sequence"/>
</dbReference>
<comment type="caution">
    <text evidence="1">The sequence shown here is derived from an EMBL/GenBank/DDBJ whole genome shotgun (WGS) entry which is preliminary data.</text>
</comment>
<evidence type="ECO:0000313" key="2">
    <source>
        <dbReference type="Proteomes" id="UP000469949"/>
    </source>
</evidence>
<reference evidence="1 2" key="1">
    <citation type="submission" date="2019-10" db="EMBL/GenBank/DDBJ databases">
        <title>Draft Genome Sequence of the Caffeine Degrading Methylotroph Methylorubrum populi PINKEL.</title>
        <authorList>
            <person name="Dawson S.C."/>
            <person name="Zhang X."/>
            <person name="Wright M.E."/>
            <person name="Sharma G."/>
            <person name="Langner J.T."/>
            <person name="Ditty J.L."/>
            <person name="Subuyuj G.A."/>
        </authorList>
    </citation>
    <scope>NUCLEOTIDE SEQUENCE [LARGE SCALE GENOMIC DNA]</scope>
    <source>
        <strain evidence="1 2">Pinkel</strain>
    </source>
</reference>
<gene>
    <name evidence="1" type="ORF">F8B43_3510</name>
</gene>
<accession>A0A833J4P5</accession>
<name>A0A833J4P5_9HYPH</name>
<proteinExistence type="predicted"/>